<dbReference type="Proteomes" id="UP000040841">
    <property type="component" value="Unassembled WGS sequence"/>
</dbReference>
<reference evidence="2 3" key="1">
    <citation type="submission" date="2015-03" db="EMBL/GenBank/DDBJ databases">
        <authorList>
            <consortium name="Pathogen Informatics"/>
            <person name="Murphy D."/>
        </authorList>
    </citation>
    <scope>NUCLEOTIDE SEQUENCE [LARGE SCALE GENOMIC DNA]</scope>
    <source>
        <strain evidence="2 3">FE82747</strain>
    </source>
</reference>
<evidence type="ECO:0000313" key="2">
    <source>
        <dbReference type="EMBL" id="CNI28277.1"/>
    </source>
</evidence>
<dbReference type="AlphaFoldDB" id="A0AA36LQ61"/>
<comment type="caution">
    <text evidence="2">The sequence shown here is derived from an EMBL/GenBank/DDBJ whole genome shotgun (WGS) entry which is preliminary data.</text>
</comment>
<sequence>MGYLILLDLMWGKDLNVKYVLSGYIDYLFIGSIFKGIYVMFWSFLAGT</sequence>
<dbReference type="EMBL" id="CQBM01000007">
    <property type="protein sequence ID" value="CNI28277.1"/>
    <property type="molecule type" value="Genomic_DNA"/>
</dbReference>
<feature type="transmembrane region" description="Helical" evidence="1">
    <location>
        <begin position="24"/>
        <end position="45"/>
    </location>
</feature>
<organism evidence="2 3">
    <name type="scientific">Yersinia mollaretii</name>
    <dbReference type="NCBI Taxonomy" id="33060"/>
    <lineage>
        <taxon>Bacteria</taxon>
        <taxon>Pseudomonadati</taxon>
        <taxon>Pseudomonadota</taxon>
        <taxon>Gammaproteobacteria</taxon>
        <taxon>Enterobacterales</taxon>
        <taxon>Yersiniaceae</taxon>
        <taxon>Yersinia</taxon>
    </lineage>
</organism>
<keyword evidence="1" id="KW-1133">Transmembrane helix</keyword>
<gene>
    <name evidence="2" type="ORF">ERS008502_02779</name>
</gene>
<accession>A0AA36LQ61</accession>
<proteinExistence type="predicted"/>
<evidence type="ECO:0000256" key="1">
    <source>
        <dbReference type="SAM" id="Phobius"/>
    </source>
</evidence>
<keyword evidence="1" id="KW-0812">Transmembrane</keyword>
<name>A0AA36LQ61_YERMO</name>
<protein>
    <submittedName>
        <fullName evidence="2">Uncharacterized protein</fullName>
    </submittedName>
</protein>
<keyword evidence="1" id="KW-0472">Membrane</keyword>
<evidence type="ECO:0000313" key="3">
    <source>
        <dbReference type="Proteomes" id="UP000040841"/>
    </source>
</evidence>